<evidence type="ECO:0000313" key="11">
    <source>
        <dbReference type="Proteomes" id="UP000187059"/>
    </source>
</evidence>
<evidence type="ECO:0000256" key="3">
    <source>
        <dbReference type="ARBA" id="ARBA00022692"/>
    </source>
</evidence>
<sequence length="247" mass="26960">MFPIRDHNPSGRTPYVTYGLIVANILIFLSYWSLFQQPRALNAFFYDWALIPALVSEGGGLTGMLTSMFLHGGVAHLAGNMLFLFIFGDNIEDEMGHLRFLGFYLACGLLAALTHYLAAPFSPVPTVGASGAIAGVMGGYLLLFPRARVDILVILIVFFKILPIPAWIVLAVWFALQVFGGVGSAADGSGVAYWAHLGGFVAGLLLTVPVWLRRGGPRYWNRTQGHPPHPAARYTDTTTIPKIGRRR</sequence>
<feature type="region of interest" description="Disordered" evidence="7">
    <location>
        <begin position="225"/>
        <end position="247"/>
    </location>
</feature>
<keyword evidence="6 8" id="KW-0472">Membrane</keyword>
<protein>
    <submittedName>
        <fullName evidence="10">Putative membrane protein</fullName>
    </submittedName>
</protein>
<evidence type="ECO:0000256" key="7">
    <source>
        <dbReference type="SAM" id="MobiDB-lite"/>
    </source>
</evidence>
<dbReference type="Gene3D" id="1.20.1540.10">
    <property type="entry name" value="Rhomboid-like"/>
    <property type="match status" value="1"/>
</dbReference>
<dbReference type="PANTHER" id="PTHR43731:SF14">
    <property type="entry name" value="PRESENILIN-ASSOCIATED RHOMBOID-LIKE PROTEIN, MITOCHONDRIAL"/>
    <property type="match status" value="1"/>
</dbReference>
<dbReference type="OrthoDB" id="9813074at2"/>
<keyword evidence="11" id="KW-1185">Reference proteome</keyword>
<dbReference type="FunFam" id="1.20.1540.10:FF:000027">
    <property type="entry name" value="Rhomboid family intramembrane serine protease"/>
    <property type="match status" value="1"/>
</dbReference>
<gene>
    <name evidence="10" type="ORF">Ga0080574_TMP3369</name>
</gene>
<evidence type="ECO:0000259" key="9">
    <source>
        <dbReference type="Pfam" id="PF01694"/>
    </source>
</evidence>
<dbReference type="KEGG" id="paby:Ga0080574_TMP3369"/>
<comment type="subcellular location">
    <subcellularLocation>
        <location evidence="1">Membrane</location>
        <topology evidence="1">Multi-pass membrane protein</topology>
    </subcellularLocation>
</comment>
<dbReference type="InterPro" id="IPR022764">
    <property type="entry name" value="Peptidase_S54_rhomboid_dom"/>
</dbReference>
<evidence type="ECO:0000256" key="1">
    <source>
        <dbReference type="ARBA" id="ARBA00004141"/>
    </source>
</evidence>
<feature type="transmembrane region" description="Helical" evidence="8">
    <location>
        <begin position="68"/>
        <end position="88"/>
    </location>
</feature>
<feature type="transmembrane region" description="Helical" evidence="8">
    <location>
        <begin position="100"/>
        <end position="118"/>
    </location>
</feature>
<dbReference type="Pfam" id="PF01694">
    <property type="entry name" value="Rhomboid"/>
    <property type="match status" value="1"/>
</dbReference>
<reference evidence="10 11" key="1">
    <citation type="submission" date="2016-04" db="EMBL/GenBank/DDBJ databases">
        <title>Deep-sea bacteria in the southern Pacific.</title>
        <authorList>
            <person name="Tang K."/>
        </authorList>
    </citation>
    <scope>NUCLEOTIDE SEQUENCE [LARGE SCALE GENOMIC DNA]</scope>
    <source>
        <strain evidence="10 11">JLT2014</strain>
    </source>
</reference>
<proteinExistence type="inferred from homology"/>
<dbReference type="SUPFAM" id="SSF144091">
    <property type="entry name" value="Rhomboid-like"/>
    <property type="match status" value="1"/>
</dbReference>
<feature type="transmembrane region" description="Helical" evidence="8">
    <location>
        <begin position="124"/>
        <end position="144"/>
    </location>
</feature>
<dbReference type="Proteomes" id="UP000187059">
    <property type="component" value="Chromosome"/>
</dbReference>
<dbReference type="RefSeq" id="WP_076702501.1">
    <property type="nucleotide sequence ID" value="NZ_CP015093.1"/>
</dbReference>
<evidence type="ECO:0000256" key="8">
    <source>
        <dbReference type="SAM" id="Phobius"/>
    </source>
</evidence>
<dbReference type="InterPro" id="IPR050925">
    <property type="entry name" value="Rhomboid_protease_S54"/>
</dbReference>
<evidence type="ECO:0000256" key="4">
    <source>
        <dbReference type="ARBA" id="ARBA00022801"/>
    </source>
</evidence>
<dbReference type="PANTHER" id="PTHR43731">
    <property type="entry name" value="RHOMBOID PROTEASE"/>
    <property type="match status" value="1"/>
</dbReference>
<organism evidence="10 11">
    <name type="scientific">Salipiger abyssi</name>
    <dbReference type="NCBI Taxonomy" id="1250539"/>
    <lineage>
        <taxon>Bacteria</taxon>
        <taxon>Pseudomonadati</taxon>
        <taxon>Pseudomonadota</taxon>
        <taxon>Alphaproteobacteria</taxon>
        <taxon>Rhodobacterales</taxon>
        <taxon>Roseobacteraceae</taxon>
        <taxon>Salipiger</taxon>
    </lineage>
</organism>
<dbReference type="AlphaFoldDB" id="A0A1P8UWD3"/>
<dbReference type="GO" id="GO:0004252">
    <property type="term" value="F:serine-type endopeptidase activity"/>
    <property type="evidence" value="ECO:0007669"/>
    <property type="project" value="InterPro"/>
</dbReference>
<comment type="similarity">
    <text evidence="2">Belongs to the peptidase S54 family.</text>
</comment>
<keyword evidence="5 8" id="KW-1133">Transmembrane helix</keyword>
<dbReference type="EMBL" id="CP015093">
    <property type="protein sequence ID" value="APZ53703.1"/>
    <property type="molecule type" value="Genomic_DNA"/>
</dbReference>
<feature type="transmembrane region" description="Helical" evidence="8">
    <location>
        <begin position="151"/>
        <end position="179"/>
    </location>
</feature>
<evidence type="ECO:0000256" key="5">
    <source>
        <dbReference type="ARBA" id="ARBA00022989"/>
    </source>
</evidence>
<dbReference type="GO" id="GO:0016020">
    <property type="term" value="C:membrane"/>
    <property type="evidence" value="ECO:0007669"/>
    <property type="project" value="UniProtKB-SubCell"/>
</dbReference>
<evidence type="ECO:0000313" key="10">
    <source>
        <dbReference type="EMBL" id="APZ53703.1"/>
    </source>
</evidence>
<feature type="transmembrane region" description="Helical" evidence="8">
    <location>
        <begin position="191"/>
        <end position="212"/>
    </location>
</feature>
<evidence type="ECO:0000256" key="2">
    <source>
        <dbReference type="ARBA" id="ARBA00009045"/>
    </source>
</evidence>
<feature type="domain" description="Peptidase S54 rhomboid" evidence="9">
    <location>
        <begin position="61"/>
        <end position="210"/>
    </location>
</feature>
<keyword evidence="4" id="KW-0378">Hydrolase</keyword>
<dbReference type="STRING" id="1250539.Ga0080574_TMP3369"/>
<name>A0A1P8UWD3_9RHOB</name>
<dbReference type="InterPro" id="IPR035952">
    <property type="entry name" value="Rhomboid-like_sf"/>
</dbReference>
<evidence type="ECO:0000256" key="6">
    <source>
        <dbReference type="ARBA" id="ARBA00023136"/>
    </source>
</evidence>
<accession>A0A1P8UWD3</accession>
<keyword evidence="3 8" id="KW-0812">Transmembrane</keyword>
<feature type="transmembrane region" description="Helical" evidence="8">
    <location>
        <begin position="15"/>
        <end position="32"/>
    </location>
</feature>